<evidence type="ECO:0000313" key="10">
    <source>
        <dbReference type="Proteomes" id="UP000518752"/>
    </source>
</evidence>
<name>A0A8H5GDA5_9AGAR</name>
<keyword evidence="4" id="KW-0732">Signal</keyword>
<accession>A0A8H5GDA5</accession>
<sequence length="265" mass="27680">MRRSILLTNVTFPVSPAANITNVTGGDHVLLAVVVTHPTAIDTLGLSGAATLDNSLRNISAERALSAGGVINAKSFTTQAEVLADAYQIDHPLIEIFYTPGSTSINVWAQSATPISRGTIRINTTDPTVDPITDPQYLVEEADIQVAVAAARRVSSIAVTPPFSDLLTPTALADSGTPAVGASDEVVRSWVLQTYTAGTHPIGSNPMMPRELGGVVSPELLVYGTTNIRVADASIVPLSVFPHTTLGLYGVAEKAADMILQAVEA</sequence>
<dbReference type="SUPFAM" id="SSF54373">
    <property type="entry name" value="FAD-linked reductases, C-terminal domain"/>
    <property type="match status" value="1"/>
</dbReference>
<dbReference type="Pfam" id="PF05199">
    <property type="entry name" value="GMC_oxred_C"/>
    <property type="match status" value="1"/>
</dbReference>
<dbReference type="InterPro" id="IPR036188">
    <property type="entry name" value="FAD/NAD-bd_sf"/>
</dbReference>
<comment type="similarity">
    <text evidence="2">Belongs to the GMC oxidoreductase family.</text>
</comment>
<evidence type="ECO:0000256" key="6">
    <source>
        <dbReference type="ARBA" id="ARBA00023002"/>
    </source>
</evidence>
<dbReference type="OrthoDB" id="269227at2759"/>
<dbReference type="AlphaFoldDB" id="A0A8H5GDA5"/>
<evidence type="ECO:0000256" key="3">
    <source>
        <dbReference type="ARBA" id="ARBA00022630"/>
    </source>
</evidence>
<evidence type="ECO:0000256" key="1">
    <source>
        <dbReference type="ARBA" id="ARBA00001974"/>
    </source>
</evidence>
<keyword evidence="3" id="KW-0285">Flavoprotein</keyword>
<proteinExistence type="inferred from homology"/>
<keyword evidence="6" id="KW-0560">Oxidoreductase</keyword>
<dbReference type="Proteomes" id="UP000518752">
    <property type="component" value="Unassembled WGS sequence"/>
</dbReference>
<comment type="caution">
    <text evidence="9">The sequence shown here is derived from an EMBL/GenBank/DDBJ whole genome shotgun (WGS) entry which is preliminary data.</text>
</comment>
<dbReference type="PANTHER" id="PTHR11552">
    <property type="entry name" value="GLUCOSE-METHANOL-CHOLINE GMC OXIDOREDUCTASE"/>
    <property type="match status" value="1"/>
</dbReference>
<comment type="cofactor">
    <cofactor evidence="1">
        <name>FAD</name>
        <dbReference type="ChEBI" id="CHEBI:57692"/>
    </cofactor>
</comment>
<dbReference type="InterPro" id="IPR012132">
    <property type="entry name" value="GMC_OxRdtase"/>
</dbReference>
<evidence type="ECO:0000256" key="2">
    <source>
        <dbReference type="ARBA" id="ARBA00010790"/>
    </source>
</evidence>
<dbReference type="PANTHER" id="PTHR11552:SF201">
    <property type="entry name" value="GLUCOSE-METHANOL-CHOLINE OXIDOREDUCTASE N-TERMINAL DOMAIN-CONTAINING PROTEIN"/>
    <property type="match status" value="1"/>
</dbReference>
<dbReference type="InterPro" id="IPR007867">
    <property type="entry name" value="GMC_OxRtase_C"/>
</dbReference>
<keyword evidence="7" id="KW-0325">Glycoprotein</keyword>
<dbReference type="Gene3D" id="3.50.50.60">
    <property type="entry name" value="FAD/NAD(P)-binding domain"/>
    <property type="match status" value="1"/>
</dbReference>
<gene>
    <name evidence="9" type="ORF">D9757_013841</name>
</gene>
<dbReference type="Gene3D" id="3.30.560.10">
    <property type="entry name" value="Glucose Oxidase, domain 3"/>
    <property type="match status" value="1"/>
</dbReference>
<protein>
    <recommendedName>
        <fullName evidence="8">Glucose-methanol-choline oxidoreductase C-terminal domain-containing protein</fullName>
    </recommendedName>
</protein>
<evidence type="ECO:0000256" key="5">
    <source>
        <dbReference type="ARBA" id="ARBA00022827"/>
    </source>
</evidence>
<evidence type="ECO:0000256" key="7">
    <source>
        <dbReference type="ARBA" id="ARBA00023180"/>
    </source>
</evidence>
<organism evidence="9 10">
    <name type="scientific">Collybiopsis confluens</name>
    <dbReference type="NCBI Taxonomy" id="2823264"/>
    <lineage>
        <taxon>Eukaryota</taxon>
        <taxon>Fungi</taxon>
        <taxon>Dikarya</taxon>
        <taxon>Basidiomycota</taxon>
        <taxon>Agaricomycotina</taxon>
        <taxon>Agaricomycetes</taxon>
        <taxon>Agaricomycetidae</taxon>
        <taxon>Agaricales</taxon>
        <taxon>Marasmiineae</taxon>
        <taxon>Omphalotaceae</taxon>
        <taxon>Collybiopsis</taxon>
    </lineage>
</organism>
<evidence type="ECO:0000256" key="4">
    <source>
        <dbReference type="ARBA" id="ARBA00022729"/>
    </source>
</evidence>
<evidence type="ECO:0000313" key="9">
    <source>
        <dbReference type="EMBL" id="KAF5362832.1"/>
    </source>
</evidence>
<dbReference type="SUPFAM" id="SSF51905">
    <property type="entry name" value="FAD/NAD(P)-binding domain"/>
    <property type="match status" value="1"/>
</dbReference>
<feature type="domain" description="Glucose-methanol-choline oxidoreductase C-terminal" evidence="8">
    <location>
        <begin position="114"/>
        <end position="252"/>
    </location>
</feature>
<dbReference type="GO" id="GO:0050660">
    <property type="term" value="F:flavin adenine dinucleotide binding"/>
    <property type="evidence" value="ECO:0007669"/>
    <property type="project" value="InterPro"/>
</dbReference>
<keyword evidence="5" id="KW-0274">FAD</keyword>
<reference evidence="9 10" key="1">
    <citation type="journal article" date="2020" name="ISME J.">
        <title>Uncovering the hidden diversity of litter-decomposition mechanisms in mushroom-forming fungi.</title>
        <authorList>
            <person name="Floudas D."/>
            <person name="Bentzer J."/>
            <person name="Ahren D."/>
            <person name="Johansson T."/>
            <person name="Persson P."/>
            <person name="Tunlid A."/>
        </authorList>
    </citation>
    <scope>NUCLEOTIDE SEQUENCE [LARGE SCALE GENOMIC DNA]</scope>
    <source>
        <strain evidence="9 10">CBS 406.79</strain>
    </source>
</reference>
<dbReference type="GO" id="GO:0016614">
    <property type="term" value="F:oxidoreductase activity, acting on CH-OH group of donors"/>
    <property type="evidence" value="ECO:0007669"/>
    <property type="project" value="InterPro"/>
</dbReference>
<evidence type="ECO:0000259" key="8">
    <source>
        <dbReference type="Pfam" id="PF05199"/>
    </source>
</evidence>
<keyword evidence="10" id="KW-1185">Reference proteome</keyword>
<dbReference type="EMBL" id="JAACJN010000195">
    <property type="protein sequence ID" value="KAF5362832.1"/>
    <property type="molecule type" value="Genomic_DNA"/>
</dbReference>